<dbReference type="AlphaFoldDB" id="A0A0F9SX83"/>
<sequence>MVKVFYLCSLRERAGKSFLSIGFIQKLKHTDKKFAYFKPIGVPKAAFSNKVDPDVEFILNTVYETDH</sequence>
<name>A0A0F9SX83_9ZZZZ</name>
<protein>
    <submittedName>
        <fullName evidence="1">Uncharacterized protein</fullName>
    </submittedName>
</protein>
<organism evidence="1">
    <name type="scientific">marine sediment metagenome</name>
    <dbReference type="NCBI Taxonomy" id="412755"/>
    <lineage>
        <taxon>unclassified sequences</taxon>
        <taxon>metagenomes</taxon>
        <taxon>ecological metagenomes</taxon>
    </lineage>
</organism>
<gene>
    <name evidence="1" type="ORF">LCGC14_0463370</name>
</gene>
<accession>A0A0F9SX83</accession>
<proteinExistence type="predicted"/>
<comment type="caution">
    <text evidence="1">The sequence shown here is derived from an EMBL/GenBank/DDBJ whole genome shotgun (WGS) entry which is preliminary data.</text>
</comment>
<dbReference type="EMBL" id="LAZR01000479">
    <property type="protein sequence ID" value="KKN67247.1"/>
    <property type="molecule type" value="Genomic_DNA"/>
</dbReference>
<reference evidence="1" key="1">
    <citation type="journal article" date="2015" name="Nature">
        <title>Complex archaea that bridge the gap between prokaryotes and eukaryotes.</title>
        <authorList>
            <person name="Spang A."/>
            <person name="Saw J.H."/>
            <person name="Jorgensen S.L."/>
            <person name="Zaremba-Niedzwiedzka K."/>
            <person name="Martijn J."/>
            <person name="Lind A.E."/>
            <person name="van Eijk R."/>
            <person name="Schleper C."/>
            <person name="Guy L."/>
            <person name="Ettema T.J."/>
        </authorList>
    </citation>
    <scope>NUCLEOTIDE SEQUENCE</scope>
</reference>
<evidence type="ECO:0000313" key="1">
    <source>
        <dbReference type="EMBL" id="KKN67247.1"/>
    </source>
</evidence>